<gene>
    <name evidence="6" type="ORF">SAMN04488526_1105</name>
</gene>
<dbReference type="SUPFAM" id="SSF56176">
    <property type="entry name" value="FAD-binding/transporter-associated domain-like"/>
    <property type="match status" value="1"/>
</dbReference>
<dbReference type="InterPro" id="IPR006094">
    <property type="entry name" value="Oxid_FAD_bind_N"/>
</dbReference>
<dbReference type="InterPro" id="IPR016167">
    <property type="entry name" value="FAD-bd_PCMH_sub1"/>
</dbReference>
<dbReference type="AlphaFoldDB" id="A0A1H7IPK4"/>
<evidence type="ECO:0000256" key="2">
    <source>
        <dbReference type="ARBA" id="ARBA00008000"/>
    </source>
</evidence>
<dbReference type="Pfam" id="PF01565">
    <property type="entry name" value="FAD_binding_4"/>
    <property type="match status" value="1"/>
</dbReference>
<dbReference type="InterPro" id="IPR036318">
    <property type="entry name" value="FAD-bd_PCMH-like_sf"/>
</dbReference>
<keyword evidence="7" id="KW-1185">Reference proteome</keyword>
<evidence type="ECO:0000313" key="6">
    <source>
        <dbReference type="EMBL" id="SEK63657.1"/>
    </source>
</evidence>
<dbReference type="Gene3D" id="3.30.70.2740">
    <property type="match status" value="1"/>
</dbReference>
<dbReference type="InterPro" id="IPR016164">
    <property type="entry name" value="FAD-linked_Oxase-like_C"/>
</dbReference>
<dbReference type="OrthoDB" id="9811557at2"/>
<organism evidence="6 7">
    <name type="scientific">Jannaschia helgolandensis</name>
    <dbReference type="NCBI Taxonomy" id="188906"/>
    <lineage>
        <taxon>Bacteria</taxon>
        <taxon>Pseudomonadati</taxon>
        <taxon>Pseudomonadota</taxon>
        <taxon>Alphaproteobacteria</taxon>
        <taxon>Rhodobacterales</taxon>
        <taxon>Roseobacteraceae</taxon>
        <taxon>Jannaschia</taxon>
    </lineage>
</organism>
<comment type="similarity">
    <text evidence="2">Belongs to the FAD-binding oxidoreductase/transferase type 4 family.</text>
</comment>
<dbReference type="FunFam" id="1.10.45.10:FF:000001">
    <property type="entry name" value="D-lactate dehydrogenase mitochondrial"/>
    <property type="match status" value="1"/>
</dbReference>
<evidence type="ECO:0000313" key="7">
    <source>
        <dbReference type="Proteomes" id="UP000199283"/>
    </source>
</evidence>
<dbReference type="RefSeq" id="WP_092760462.1">
    <property type="nucleotide sequence ID" value="NZ_FNZQ01000001.1"/>
</dbReference>
<keyword evidence="4" id="KW-0274">FAD</keyword>
<dbReference type="Gene3D" id="1.10.45.10">
    <property type="entry name" value="Vanillyl-alcohol Oxidase, Chain A, domain 4"/>
    <property type="match status" value="1"/>
</dbReference>
<keyword evidence="3" id="KW-0285">Flavoprotein</keyword>
<dbReference type="Gene3D" id="3.30.465.10">
    <property type="match status" value="1"/>
</dbReference>
<dbReference type="EMBL" id="FNZQ01000001">
    <property type="protein sequence ID" value="SEK63657.1"/>
    <property type="molecule type" value="Genomic_DNA"/>
</dbReference>
<name>A0A1H7IPK4_9RHOB</name>
<sequence length="478" mass="50480">MKDTPTETLTTAKGTFADGLRDHLPAAAFRDLEPRYLEEPRGRWAGTDGLLLAPATTEEVAIIIKAAQQARVAVIPYGGGTGLVGGQVSSDLPAPVILSLERLNKVRNVDPVENAMTVEAGVILQQAQEVAEEAGRLFPLTIASQGSARIGGILSTNAGGVNVLRYGNARDLCLGVEAVLPDGSILQGLSPLRKNNTGYDLRHLLIGAEGTLGVITAATLKLMPRPVRTGAAMMAIRDPAAALDLLNMARDRIGEGVSAFELIGRMGLDFLAETMPEVRLPLGWPEWSVLIDLGLGASGDPAAALEGLFEAAFDAGLVTDGVIAQSEGQRHDFWTVRESIPEANRRIGSISSHDISVPIASIPDFIRDGTGVIAKIGDFRINCFGHVGDGNLHYNVFPMPGRSRSDHDDQRDAIKTAVHDLTHSYGGSVSAEHGVGRLKVGDLETYVDPAKLAAMRAIKAALDPAGIMNPGAVLRRAG</sequence>
<dbReference type="Gene3D" id="3.30.70.2190">
    <property type="match status" value="1"/>
</dbReference>
<dbReference type="InterPro" id="IPR016171">
    <property type="entry name" value="Vanillyl_alc_oxidase_C-sub2"/>
</dbReference>
<dbReference type="Proteomes" id="UP000199283">
    <property type="component" value="Unassembled WGS sequence"/>
</dbReference>
<dbReference type="Pfam" id="PF02913">
    <property type="entry name" value="FAD-oxidase_C"/>
    <property type="match status" value="1"/>
</dbReference>
<evidence type="ECO:0000256" key="4">
    <source>
        <dbReference type="ARBA" id="ARBA00022827"/>
    </source>
</evidence>
<accession>A0A1H7IPK4</accession>
<dbReference type="PANTHER" id="PTHR43716:SF2">
    <property type="entry name" value="BLL6224 PROTEIN"/>
    <property type="match status" value="1"/>
</dbReference>
<dbReference type="SUPFAM" id="SSF55103">
    <property type="entry name" value="FAD-linked oxidases, C-terminal domain"/>
    <property type="match status" value="1"/>
</dbReference>
<proteinExistence type="inferred from homology"/>
<dbReference type="InterPro" id="IPR051264">
    <property type="entry name" value="FAD-oxidored/transferase_4"/>
</dbReference>
<evidence type="ECO:0000256" key="1">
    <source>
        <dbReference type="ARBA" id="ARBA00001974"/>
    </source>
</evidence>
<protein>
    <submittedName>
        <fullName evidence="6">FAD/FMN-containing dehydrogenase</fullName>
    </submittedName>
</protein>
<feature type="domain" description="FAD-binding PCMH-type" evidence="5">
    <location>
        <begin position="37"/>
        <end position="225"/>
    </location>
</feature>
<dbReference type="GO" id="GO:0022904">
    <property type="term" value="P:respiratory electron transport chain"/>
    <property type="evidence" value="ECO:0007669"/>
    <property type="project" value="TreeGrafter"/>
</dbReference>
<dbReference type="STRING" id="188906.SAMN04488526_1105"/>
<dbReference type="GO" id="GO:0071949">
    <property type="term" value="F:FAD binding"/>
    <property type="evidence" value="ECO:0007669"/>
    <property type="project" value="InterPro"/>
</dbReference>
<dbReference type="PROSITE" id="PS51387">
    <property type="entry name" value="FAD_PCMH"/>
    <property type="match status" value="1"/>
</dbReference>
<comment type="cofactor">
    <cofactor evidence="1">
        <name>FAD</name>
        <dbReference type="ChEBI" id="CHEBI:57692"/>
    </cofactor>
</comment>
<dbReference type="InterPro" id="IPR004113">
    <property type="entry name" value="FAD-bd_oxidored_4_C"/>
</dbReference>
<dbReference type="InterPro" id="IPR016169">
    <property type="entry name" value="FAD-bd_PCMH_sub2"/>
</dbReference>
<dbReference type="Gene3D" id="3.30.43.10">
    <property type="entry name" value="Uridine Diphospho-n-acetylenolpyruvylglucosamine Reductase, domain 2"/>
    <property type="match status" value="1"/>
</dbReference>
<evidence type="ECO:0000259" key="5">
    <source>
        <dbReference type="PROSITE" id="PS51387"/>
    </source>
</evidence>
<dbReference type="GO" id="GO:0003824">
    <property type="term" value="F:catalytic activity"/>
    <property type="evidence" value="ECO:0007669"/>
    <property type="project" value="InterPro"/>
</dbReference>
<dbReference type="InterPro" id="IPR016166">
    <property type="entry name" value="FAD-bd_PCMH"/>
</dbReference>
<reference evidence="6 7" key="1">
    <citation type="submission" date="2016-10" db="EMBL/GenBank/DDBJ databases">
        <authorList>
            <person name="de Groot N.N."/>
        </authorList>
    </citation>
    <scope>NUCLEOTIDE SEQUENCE [LARGE SCALE GENOMIC DNA]</scope>
    <source>
        <strain evidence="6 7">DSM 14858</strain>
    </source>
</reference>
<evidence type="ECO:0000256" key="3">
    <source>
        <dbReference type="ARBA" id="ARBA00022630"/>
    </source>
</evidence>
<dbReference type="PANTHER" id="PTHR43716">
    <property type="entry name" value="D-2-HYDROXYGLUTARATE DEHYDROGENASE, MITOCHONDRIAL"/>
    <property type="match status" value="1"/>
</dbReference>